<name>A0A670JUK3_PODMU</name>
<proteinExistence type="predicted"/>
<dbReference type="Pfam" id="PF00078">
    <property type="entry name" value="RVT_1"/>
    <property type="match status" value="1"/>
</dbReference>
<evidence type="ECO:0000313" key="2">
    <source>
        <dbReference type="Ensembl" id="ENSPMRP00000027555.1"/>
    </source>
</evidence>
<dbReference type="InterPro" id="IPR036691">
    <property type="entry name" value="Endo/exonu/phosph_ase_sf"/>
</dbReference>
<keyword evidence="3" id="KW-1185">Reference proteome</keyword>
<dbReference type="SUPFAM" id="SSF56219">
    <property type="entry name" value="DNase I-like"/>
    <property type="match status" value="1"/>
</dbReference>
<dbReference type="PANTHER" id="PTHR31635:SF196">
    <property type="entry name" value="REVERSE TRANSCRIPTASE DOMAIN-CONTAINING PROTEIN-RELATED"/>
    <property type="match status" value="1"/>
</dbReference>
<dbReference type="GeneTree" id="ENSGT01150000286916"/>
<dbReference type="GO" id="GO:0003824">
    <property type="term" value="F:catalytic activity"/>
    <property type="evidence" value="ECO:0007669"/>
    <property type="project" value="InterPro"/>
</dbReference>
<dbReference type="Pfam" id="PF03372">
    <property type="entry name" value="Exo_endo_phos"/>
    <property type="match status" value="1"/>
</dbReference>
<sequence length="1251" mass="147075">MSLTFLTWNVNGLNEKLKRNKIEKVLRNKKCDVVCCQETHVAKKHKRILINKKLGMEFINSAVNKKRGLVIYAKEKLEPKIICRDEEGRILGIQITYQGEKLNVVSVYAPNTNKAEFFKKLEQILLELENHNLILLGDLNGVPDPKLDRSEKRKRGKQGKLPKTFDDLQENLDLIDIWRFKNSTEKQFTYFSGVHQSWGRIDQIWVSRELSLRPGRCIIEPRTLSDHNPILLEIKYSPSGPYRWRMNDYLLEQDEIVDQAKNTLKDYFDLNLHNETKINVVWDASKAVLRGFLIQQNKYRKNLREVKKKELTKQLKEIEDKLTTNPGDERPKQIYKLLQTQYSTLLNQEIEWGIKRMKQKFFESANKTGKLLAWQLRKKKKQMVINKIKLEDQIIEDPNEIKGKFLQYYENLYKKKEGEDICEIERYLEGNGNEELSEEEKISLNEPVTADEVRDAIKKLKPGKTPGPDGLSQKYYKSLEEQLIPVLCNVINNILQGGEMPDSWREAYITLIPKVDSDTLNIKNYRPISLLNNDYKIFAGIMANRLKKYLNRTIQKDQAGFLPGRQIKDNVRHVVNIIEYLDLKTDIPAALIFIDAEKAFDNVSWQFLLKCMERAGIRGPFLEGIRAIYSNQKAKLIINSNLTDPFTITKGTRQGCPLSPLLFIMVLEVILNKIRGTTEVRGIKIGRKEYKVKAYADDLVISIEEPLERINTVMGLMEEYGRLSGFRLNKTKTKMLVKNLDEQSKSKIELESGIKISKKVKYLGIWVSTKNINLVEDNYNKIWTECKKDLDSWSRLHLSWEGRMAAIKMNILPKMIFLFQNIPVIRGTSMFKDWQKTLSRFIWQGKRARIKYKLLTDRRDRGGFAVPNLQLYYEASCLCWVKEWITLENTDLLDLEGFDARFGWHAYLWHDKGRVHKGFSNHIIRGALLEVWNRCKNLIEKDTPLWLSPIDILAIKKLNMEGKRWTYAELLKRAEKGWEIRPYEELKDKLAGWIHFHQINSLWNEHKKAGMSKNKSKFQLEIIEGKSKTLTKMYNQLLDWDTKDEEIKEVMTKWAIDLGYPLDYEKWKKLWCKDMKFSACVGLRENMEKMMYRWYITPKKLAKMYKTGDKTCWKCKKKEGDFIHMWWSCDEVKKFWGAVYDELKKILKYTFPKKPEAFLLGMVGNEIDKNDQTLFQYATVAARILLAQNWKKPSIPTIKDWQTKLTEYIELAIMTQKIRQQKNTKFINDWNKFVTYIETMSGNIKITIGIQ</sequence>
<dbReference type="Ensembl" id="ENSPMRT00000029222.1">
    <property type="protein sequence ID" value="ENSPMRP00000027555.1"/>
    <property type="gene ID" value="ENSPMRG00000017780.1"/>
</dbReference>
<reference evidence="2 3" key="1">
    <citation type="journal article" date="2019" name="Proc. Natl. Acad. Sci. U.S.A.">
        <title>Regulatory changes in pterin and carotenoid genes underlie balanced color polymorphisms in the wall lizard.</title>
        <authorList>
            <person name="Andrade P."/>
            <person name="Pinho C."/>
            <person name="Perez I de Lanuza G."/>
            <person name="Afonso S."/>
            <person name="Brejcha J."/>
            <person name="Rubin C.J."/>
            <person name="Wallerman O."/>
            <person name="Pereira P."/>
            <person name="Sabatino S.J."/>
            <person name="Bellati A."/>
            <person name="Pellitteri-Rosa D."/>
            <person name="Bosakova Z."/>
            <person name="Bunikis I."/>
            <person name="Carretero M.A."/>
            <person name="Feiner N."/>
            <person name="Marsik P."/>
            <person name="Pauperio F."/>
            <person name="Salvi D."/>
            <person name="Soler L."/>
            <person name="While G.M."/>
            <person name="Uller T."/>
            <person name="Font E."/>
            <person name="Andersson L."/>
            <person name="Carneiro M."/>
        </authorList>
    </citation>
    <scope>NUCLEOTIDE SEQUENCE</scope>
</reference>
<dbReference type="PANTHER" id="PTHR31635">
    <property type="entry name" value="REVERSE TRANSCRIPTASE DOMAIN-CONTAINING PROTEIN-RELATED"/>
    <property type="match status" value="1"/>
</dbReference>
<reference evidence="2" key="2">
    <citation type="submission" date="2025-08" db="UniProtKB">
        <authorList>
            <consortium name="Ensembl"/>
        </authorList>
    </citation>
    <scope>IDENTIFICATION</scope>
</reference>
<dbReference type="SUPFAM" id="SSF56672">
    <property type="entry name" value="DNA/RNA polymerases"/>
    <property type="match status" value="1"/>
</dbReference>
<evidence type="ECO:0000259" key="1">
    <source>
        <dbReference type="PROSITE" id="PS50878"/>
    </source>
</evidence>
<dbReference type="InterPro" id="IPR043502">
    <property type="entry name" value="DNA/RNA_pol_sf"/>
</dbReference>
<dbReference type="InterPro" id="IPR005135">
    <property type="entry name" value="Endo/exonuclease/phosphatase"/>
</dbReference>
<dbReference type="PROSITE" id="PS50878">
    <property type="entry name" value="RT_POL"/>
    <property type="match status" value="1"/>
</dbReference>
<dbReference type="InterPro" id="IPR000477">
    <property type="entry name" value="RT_dom"/>
</dbReference>
<dbReference type="OMA" id="HMSANIP"/>
<dbReference type="CDD" id="cd01650">
    <property type="entry name" value="RT_nLTR_like"/>
    <property type="match status" value="1"/>
</dbReference>
<evidence type="ECO:0000313" key="3">
    <source>
        <dbReference type="Proteomes" id="UP000472272"/>
    </source>
</evidence>
<protein>
    <recommendedName>
        <fullName evidence="1">Reverse transcriptase domain-containing protein</fullName>
    </recommendedName>
</protein>
<dbReference type="Proteomes" id="UP000472272">
    <property type="component" value="Chromosome 16"/>
</dbReference>
<feature type="domain" description="Reverse transcriptase" evidence="1">
    <location>
        <begin position="493"/>
        <end position="767"/>
    </location>
</feature>
<accession>A0A670JUK3</accession>
<reference evidence="2" key="3">
    <citation type="submission" date="2025-09" db="UniProtKB">
        <authorList>
            <consortium name="Ensembl"/>
        </authorList>
    </citation>
    <scope>IDENTIFICATION</scope>
</reference>
<dbReference type="Gene3D" id="3.60.10.10">
    <property type="entry name" value="Endonuclease/exonuclease/phosphatase"/>
    <property type="match status" value="1"/>
</dbReference>
<dbReference type="CDD" id="cd09076">
    <property type="entry name" value="L1-EN"/>
    <property type="match status" value="1"/>
</dbReference>
<dbReference type="AlphaFoldDB" id="A0A670JUK3"/>
<organism evidence="2 3">
    <name type="scientific">Podarcis muralis</name>
    <name type="common">Wall lizard</name>
    <name type="synonym">Lacerta muralis</name>
    <dbReference type="NCBI Taxonomy" id="64176"/>
    <lineage>
        <taxon>Eukaryota</taxon>
        <taxon>Metazoa</taxon>
        <taxon>Chordata</taxon>
        <taxon>Craniata</taxon>
        <taxon>Vertebrata</taxon>
        <taxon>Euteleostomi</taxon>
        <taxon>Lepidosauria</taxon>
        <taxon>Squamata</taxon>
        <taxon>Bifurcata</taxon>
        <taxon>Unidentata</taxon>
        <taxon>Episquamata</taxon>
        <taxon>Laterata</taxon>
        <taxon>Lacertibaenia</taxon>
        <taxon>Lacertidae</taxon>
        <taxon>Podarcis</taxon>
    </lineage>
</organism>